<evidence type="ECO:0000256" key="3">
    <source>
        <dbReference type="ARBA" id="ARBA00022723"/>
    </source>
</evidence>
<evidence type="ECO:0000256" key="1">
    <source>
        <dbReference type="ARBA" id="ARBA00001947"/>
    </source>
</evidence>
<comment type="cofactor">
    <cofactor evidence="1 6">
        <name>Zn(2+)</name>
        <dbReference type="ChEBI" id="CHEBI:29105"/>
    </cofactor>
</comment>
<dbReference type="InterPro" id="IPR011032">
    <property type="entry name" value="GroES-like_sf"/>
</dbReference>
<dbReference type="EMBL" id="FNDN01000007">
    <property type="protein sequence ID" value="SDI40484.1"/>
    <property type="molecule type" value="Genomic_DNA"/>
</dbReference>
<evidence type="ECO:0000256" key="2">
    <source>
        <dbReference type="ARBA" id="ARBA00008072"/>
    </source>
</evidence>
<dbReference type="Pfam" id="PF08240">
    <property type="entry name" value="ADH_N"/>
    <property type="match status" value="1"/>
</dbReference>
<dbReference type="SMART" id="SM00829">
    <property type="entry name" value="PKS_ER"/>
    <property type="match status" value="1"/>
</dbReference>
<sequence length="409" mass="42090">MLYVYATAAVLDEVNGPLSLRAVETEMPAPGEVLVRIAGAGICHTDLTAMAGGVPLPLPAVLGHEGAGEVVAVGPVADLAVPDVAVPDVVVPDVVVPGPVRIGDRVVLSFDSRRACRNCRRGHPAYCSRFAPLNYGGTREDGTTTLRAAGGTRVHGNWFGQSSFATCAVASSRNAVRVPADVPLPLAGPLGCGIQTGAGSVLEVLRPEPGASLAVFGCGPVGLSAVLAGVIAGCTEIYAVDPSPARRDLAVELGATTAFDPDAGRGPVEAIRACSRRGVDYSVDTVSSEPVLQQALRVLASPGHCATLGLRGPRNPVTLDQSLVLTGRTLTGVIEGDVDPHTFIPRMVDYWREGRFPFRKMITTYPFEAIGDALAAVRAGDVVKAVLTFDTSADTDAVAGTDAAAGGKE</sequence>
<comment type="similarity">
    <text evidence="2 6">Belongs to the zinc-containing alcohol dehydrogenase family.</text>
</comment>
<dbReference type="GO" id="GO:0016491">
    <property type="term" value="F:oxidoreductase activity"/>
    <property type="evidence" value="ECO:0007669"/>
    <property type="project" value="UniProtKB-KW"/>
</dbReference>
<dbReference type="InterPro" id="IPR036291">
    <property type="entry name" value="NAD(P)-bd_dom_sf"/>
</dbReference>
<dbReference type="PROSITE" id="PS00059">
    <property type="entry name" value="ADH_ZINC"/>
    <property type="match status" value="1"/>
</dbReference>
<dbReference type="CDD" id="cd08278">
    <property type="entry name" value="benzyl_alcohol_DH"/>
    <property type="match status" value="1"/>
</dbReference>
<dbReference type="InterPro" id="IPR013149">
    <property type="entry name" value="ADH-like_C"/>
</dbReference>
<keyword evidence="3 6" id="KW-0479">Metal-binding</keyword>
<keyword evidence="4 6" id="KW-0862">Zinc</keyword>
<dbReference type="AlphaFoldDB" id="A0A1G8KAN2"/>
<dbReference type="PANTHER" id="PTHR43350:SF21">
    <property type="entry name" value="S-NITROSOMYCOTHIOL REDUCTASE MSCR"/>
    <property type="match status" value="1"/>
</dbReference>
<dbReference type="InterPro" id="IPR013154">
    <property type="entry name" value="ADH-like_N"/>
</dbReference>
<dbReference type="SUPFAM" id="SSF51735">
    <property type="entry name" value="NAD(P)-binding Rossmann-fold domains"/>
    <property type="match status" value="1"/>
</dbReference>
<dbReference type="Pfam" id="PF00107">
    <property type="entry name" value="ADH_zinc_N"/>
    <property type="match status" value="1"/>
</dbReference>
<dbReference type="InterPro" id="IPR002328">
    <property type="entry name" value="ADH_Zn_CS"/>
</dbReference>
<keyword evidence="9" id="KW-1185">Reference proteome</keyword>
<reference evidence="8 9" key="1">
    <citation type="submission" date="2016-10" db="EMBL/GenBank/DDBJ databases">
        <authorList>
            <person name="de Groot N.N."/>
        </authorList>
    </citation>
    <scope>NUCLEOTIDE SEQUENCE [LARGE SCALE GENOMIC DNA]</scope>
    <source>
        <strain evidence="8 9">DSM 44892</strain>
    </source>
</reference>
<dbReference type="RefSeq" id="WP_072738210.1">
    <property type="nucleotide sequence ID" value="NZ_CP048813.1"/>
</dbReference>
<dbReference type="Proteomes" id="UP000183263">
    <property type="component" value="Unassembled WGS sequence"/>
</dbReference>
<name>A0A1G8KAN2_9NOCA</name>
<protein>
    <submittedName>
        <fullName evidence="8">Aryl-alcohol dehydrogenase</fullName>
    </submittedName>
</protein>
<dbReference type="SUPFAM" id="SSF50129">
    <property type="entry name" value="GroES-like"/>
    <property type="match status" value="1"/>
</dbReference>
<evidence type="ECO:0000313" key="8">
    <source>
        <dbReference type="EMBL" id="SDI40484.1"/>
    </source>
</evidence>
<evidence type="ECO:0000313" key="9">
    <source>
        <dbReference type="Proteomes" id="UP000183263"/>
    </source>
</evidence>
<evidence type="ECO:0000256" key="4">
    <source>
        <dbReference type="ARBA" id="ARBA00022833"/>
    </source>
</evidence>
<evidence type="ECO:0000259" key="7">
    <source>
        <dbReference type="SMART" id="SM00829"/>
    </source>
</evidence>
<dbReference type="Gene3D" id="3.40.50.720">
    <property type="entry name" value="NAD(P)-binding Rossmann-like Domain"/>
    <property type="match status" value="1"/>
</dbReference>
<dbReference type="PANTHER" id="PTHR43350">
    <property type="entry name" value="NAD-DEPENDENT ALCOHOL DEHYDROGENASE"/>
    <property type="match status" value="1"/>
</dbReference>
<accession>A0A1G8KAN2</accession>
<dbReference type="InterPro" id="IPR020843">
    <property type="entry name" value="ER"/>
</dbReference>
<proteinExistence type="inferred from homology"/>
<dbReference type="GO" id="GO:0008270">
    <property type="term" value="F:zinc ion binding"/>
    <property type="evidence" value="ECO:0007669"/>
    <property type="project" value="InterPro"/>
</dbReference>
<feature type="domain" description="Enoyl reductase (ER)" evidence="7">
    <location>
        <begin position="16"/>
        <end position="387"/>
    </location>
</feature>
<keyword evidence="5" id="KW-0560">Oxidoreductase</keyword>
<dbReference type="Gene3D" id="3.90.180.10">
    <property type="entry name" value="Medium-chain alcohol dehydrogenases, catalytic domain"/>
    <property type="match status" value="1"/>
</dbReference>
<evidence type="ECO:0000256" key="6">
    <source>
        <dbReference type="RuleBase" id="RU361277"/>
    </source>
</evidence>
<gene>
    <name evidence="8" type="ORF">SAMN05444695_10776</name>
</gene>
<organism evidence="8 9">
    <name type="scientific">Rhodococcus triatomae</name>
    <dbReference type="NCBI Taxonomy" id="300028"/>
    <lineage>
        <taxon>Bacteria</taxon>
        <taxon>Bacillati</taxon>
        <taxon>Actinomycetota</taxon>
        <taxon>Actinomycetes</taxon>
        <taxon>Mycobacteriales</taxon>
        <taxon>Nocardiaceae</taxon>
        <taxon>Rhodococcus</taxon>
    </lineage>
</organism>
<evidence type="ECO:0000256" key="5">
    <source>
        <dbReference type="ARBA" id="ARBA00023002"/>
    </source>
</evidence>